<feature type="domain" description="FAD-binding PCMH-type" evidence="14">
    <location>
        <begin position="156"/>
        <end position="333"/>
    </location>
</feature>
<evidence type="ECO:0000256" key="5">
    <source>
        <dbReference type="ARBA" id="ARBA00022827"/>
    </source>
</evidence>
<keyword evidence="5" id="KW-0274">FAD</keyword>
<evidence type="ECO:0000313" key="15">
    <source>
        <dbReference type="EMBL" id="ODV82750.1"/>
    </source>
</evidence>
<dbReference type="InterPro" id="IPR016166">
    <property type="entry name" value="FAD-bd_PCMH"/>
</dbReference>
<dbReference type="Gene3D" id="3.30.70.2740">
    <property type="match status" value="1"/>
</dbReference>
<dbReference type="Proteomes" id="UP000094801">
    <property type="component" value="Unassembled WGS sequence"/>
</dbReference>
<keyword evidence="16" id="KW-1185">Reference proteome</keyword>
<evidence type="ECO:0000256" key="4">
    <source>
        <dbReference type="ARBA" id="ARBA00022630"/>
    </source>
</evidence>
<feature type="compositionally biased region" description="Basic and acidic residues" evidence="12">
    <location>
        <begin position="54"/>
        <end position="64"/>
    </location>
</feature>
<dbReference type="OrthoDB" id="7786253at2759"/>
<keyword evidence="13" id="KW-0472">Membrane</keyword>
<evidence type="ECO:0000256" key="10">
    <source>
        <dbReference type="ARBA" id="ARBA00051436"/>
    </source>
</evidence>
<dbReference type="InterPro" id="IPR004113">
    <property type="entry name" value="FAD-bd_oxidored_4_C"/>
</dbReference>
<evidence type="ECO:0000256" key="6">
    <source>
        <dbReference type="ARBA" id="ARBA00022946"/>
    </source>
</evidence>
<organism evidence="15 16">
    <name type="scientific">[Candida] arabinofermentans NRRL YB-2248</name>
    <dbReference type="NCBI Taxonomy" id="983967"/>
    <lineage>
        <taxon>Eukaryota</taxon>
        <taxon>Fungi</taxon>
        <taxon>Dikarya</taxon>
        <taxon>Ascomycota</taxon>
        <taxon>Saccharomycotina</taxon>
        <taxon>Pichiomycetes</taxon>
        <taxon>Pichiales</taxon>
        <taxon>Pichiaceae</taxon>
        <taxon>Ogataea</taxon>
        <taxon>Ogataea/Candida clade</taxon>
    </lineage>
</organism>
<comment type="cofactor">
    <cofactor evidence="1">
        <name>FAD</name>
        <dbReference type="ChEBI" id="CHEBI:57692"/>
    </cofactor>
</comment>
<evidence type="ECO:0000256" key="9">
    <source>
        <dbReference type="ARBA" id="ARBA00038897"/>
    </source>
</evidence>
<evidence type="ECO:0000256" key="7">
    <source>
        <dbReference type="ARBA" id="ARBA00023002"/>
    </source>
</evidence>
<evidence type="ECO:0000256" key="11">
    <source>
        <dbReference type="ARBA" id="ARBA00083446"/>
    </source>
</evidence>
<dbReference type="STRING" id="983967.A0A1E4STB8"/>
<name>A0A1E4STB8_9ASCO</name>
<feature type="compositionally biased region" description="Polar residues" evidence="12">
    <location>
        <begin position="33"/>
        <end position="48"/>
    </location>
</feature>
<dbReference type="EC" id="1.1.2.4" evidence="9"/>
<dbReference type="EMBL" id="KV453875">
    <property type="protein sequence ID" value="ODV82750.1"/>
    <property type="molecule type" value="Genomic_DNA"/>
</dbReference>
<dbReference type="GO" id="GO:0071949">
    <property type="term" value="F:FAD binding"/>
    <property type="evidence" value="ECO:0007669"/>
    <property type="project" value="InterPro"/>
</dbReference>
<dbReference type="GO" id="GO:0005739">
    <property type="term" value="C:mitochondrion"/>
    <property type="evidence" value="ECO:0007669"/>
    <property type="project" value="UniProtKB-SubCell"/>
</dbReference>
<dbReference type="FunFam" id="1.10.45.10:FF:000001">
    <property type="entry name" value="D-lactate dehydrogenase mitochondrial"/>
    <property type="match status" value="1"/>
</dbReference>
<evidence type="ECO:0000256" key="8">
    <source>
        <dbReference type="ARBA" id="ARBA00023128"/>
    </source>
</evidence>
<keyword evidence="13" id="KW-0812">Transmembrane</keyword>
<sequence>MYIRSKIASKLTFGNRAGSSQLAGQFVRFNTTKTTPISTSDSTPAQNPVPTPKSSDEKSKKDSSKSTFFRTGGIFILGSIAGAGYISLKVANETPEFLFPSSSITRLQDTISPTYGNPSKTISELTALLGPSKITTSKSVLDDHSDTYWSTHHATESQRPDCIVYPESTEEVSEIMKICHKNKVPVIPFSGGTSLEGQFIPTRNGICIDLGKMNKVLALHKEDLDIVVQPTVGWEELRDYLDDFGLLFGPDPGPGACIGGMVGTSCSGPNAARYGTMKENVLSVTVVLADGTIIKTKKRPRKSSAGYNLTGLFIGSEGTLGIVTETTLKLHVKPKFENVAVVSFPDLRAAANTVAELVQQGIAVNALEFLDKNMMKFVNFSGETSLKYDELPTLMLKLGGNSKESAHLLTKTVQQICKENGNKQFRFAESEEEKFELWNARKVALWSTINYGKSTIDPDIQVWTTDVAVPISRLCDSLETTQKEIAEAGLTASIVGHAGDGNYHALILFKNTPEEYLKTKELVQQMVTRAIEAEGTVTGEHGVGYGKRAYLLQEAGEETVGLMRKVKYAIDPLRILNPDKVFITDPNEPVDEHTL</sequence>
<dbReference type="FunFam" id="3.30.70.2740:FF:000001">
    <property type="entry name" value="D-lactate dehydrogenase mitochondrial"/>
    <property type="match status" value="1"/>
</dbReference>
<dbReference type="PROSITE" id="PS51387">
    <property type="entry name" value="FAD_PCMH"/>
    <property type="match status" value="1"/>
</dbReference>
<reference evidence="16" key="1">
    <citation type="submission" date="2016-04" db="EMBL/GenBank/DDBJ databases">
        <title>Comparative genomics of biotechnologically important yeasts.</title>
        <authorList>
            <consortium name="DOE Joint Genome Institute"/>
            <person name="Riley R."/>
            <person name="Haridas S."/>
            <person name="Wolfe K.H."/>
            <person name="Lopes M.R."/>
            <person name="Hittinger C.T."/>
            <person name="Goker M."/>
            <person name="Salamov A."/>
            <person name="Wisecaver J."/>
            <person name="Long T.M."/>
            <person name="Aerts A.L."/>
            <person name="Barry K."/>
            <person name="Choi C."/>
            <person name="Clum A."/>
            <person name="Coughlan A.Y."/>
            <person name="Deshpande S."/>
            <person name="Douglass A.P."/>
            <person name="Hanson S.J."/>
            <person name="Klenk H.-P."/>
            <person name="Labutti K."/>
            <person name="Lapidus A."/>
            <person name="Lindquist E."/>
            <person name="Lipzen A."/>
            <person name="Meier-Kolthoff J.P."/>
            <person name="Ohm R.A."/>
            <person name="Otillar R.P."/>
            <person name="Pangilinan J."/>
            <person name="Peng Y."/>
            <person name="Rokas A."/>
            <person name="Rosa C.A."/>
            <person name="Scheuner C."/>
            <person name="Sibirny A.A."/>
            <person name="Slot J.C."/>
            <person name="Stielow J.B."/>
            <person name="Sun H."/>
            <person name="Kurtzman C.P."/>
            <person name="Blackwell M."/>
            <person name="Grigoriev I.V."/>
            <person name="Jeffries T.W."/>
        </authorList>
    </citation>
    <scope>NUCLEOTIDE SEQUENCE [LARGE SCALE GENOMIC DNA]</scope>
    <source>
        <strain evidence="16">NRRL YB-2248</strain>
    </source>
</reference>
<accession>A0A1E4STB8</accession>
<comment type="subcellular location">
    <subcellularLocation>
        <location evidence="2">Mitochondrion</location>
    </subcellularLocation>
</comment>
<evidence type="ECO:0000256" key="13">
    <source>
        <dbReference type="SAM" id="Phobius"/>
    </source>
</evidence>
<dbReference type="GO" id="GO:1903457">
    <property type="term" value="P:lactate catabolic process"/>
    <property type="evidence" value="ECO:0007669"/>
    <property type="project" value="TreeGrafter"/>
</dbReference>
<keyword evidence="13" id="KW-1133">Transmembrane helix</keyword>
<dbReference type="PANTHER" id="PTHR11748:SF111">
    <property type="entry name" value="D-LACTATE DEHYDROGENASE, MITOCHONDRIAL-RELATED"/>
    <property type="match status" value="1"/>
</dbReference>
<dbReference type="GO" id="GO:0008720">
    <property type="term" value="F:D-lactate dehydrogenase (NAD+) activity"/>
    <property type="evidence" value="ECO:0007669"/>
    <property type="project" value="TreeGrafter"/>
</dbReference>
<dbReference type="Gene3D" id="3.30.465.10">
    <property type="match status" value="1"/>
</dbReference>
<keyword evidence="8" id="KW-0496">Mitochondrion</keyword>
<keyword evidence="4" id="KW-0285">Flavoprotein</keyword>
<proteinExistence type="inferred from homology"/>
<comment type="catalytic activity">
    <reaction evidence="10">
        <text>(R)-lactate + 2 Fe(III)-[cytochrome c] = 2 Fe(II)-[cytochrome c] + pyruvate + 2 H(+)</text>
        <dbReference type="Rhea" id="RHEA:13521"/>
        <dbReference type="Rhea" id="RHEA-COMP:10350"/>
        <dbReference type="Rhea" id="RHEA-COMP:14399"/>
        <dbReference type="ChEBI" id="CHEBI:15361"/>
        <dbReference type="ChEBI" id="CHEBI:15378"/>
        <dbReference type="ChEBI" id="CHEBI:16004"/>
        <dbReference type="ChEBI" id="CHEBI:29033"/>
        <dbReference type="ChEBI" id="CHEBI:29034"/>
        <dbReference type="EC" id="1.1.2.4"/>
    </reaction>
</comment>
<dbReference type="InterPro" id="IPR006094">
    <property type="entry name" value="Oxid_FAD_bind_N"/>
</dbReference>
<gene>
    <name evidence="15" type="ORF">CANARDRAFT_10278</name>
</gene>
<dbReference type="SUPFAM" id="SSF56176">
    <property type="entry name" value="FAD-binding/transporter-associated domain-like"/>
    <property type="match status" value="1"/>
</dbReference>
<evidence type="ECO:0000313" key="16">
    <source>
        <dbReference type="Proteomes" id="UP000094801"/>
    </source>
</evidence>
<dbReference type="InterPro" id="IPR016171">
    <property type="entry name" value="Vanillyl_alc_oxidase_C-sub2"/>
</dbReference>
<dbReference type="SUPFAM" id="SSF55103">
    <property type="entry name" value="FAD-linked oxidases, C-terminal domain"/>
    <property type="match status" value="1"/>
</dbReference>
<feature type="region of interest" description="Disordered" evidence="12">
    <location>
        <begin position="33"/>
        <end position="66"/>
    </location>
</feature>
<dbReference type="Pfam" id="PF01565">
    <property type="entry name" value="FAD_binding_4"/>
    <property type="match status" value="1"/>
</dbReference>
<dbReference type="FunFam" id="3.30.465.10:FF:000014">
    <property type="entry name" value="D-lactate dehydrogenase (Cytochrome), putative"/>
    <property type="match status" value="1"/>
</dbReference>
<dbReference type="InterPro" id="IPR016169">
    <property type="entry name" value="FAD-bd_PCMH_sub2"/>
</dbReference>
<keyword evidence="7" id="KW-0560">Oxidoreductase</keyword>
<evidence type="ECO:0000256" key="3">
    <source>
        <dbReference type="ARBA" id="ARBA00008000"/>
    </source>
</evidence>
<evidence type="ECO:0000256" key="2">
    <source>
        <dbReference type="ARBA" id="ARBA00004173"/>
    </source>
</evidence>
<keyword evidence="6" id="KW-0809">Transit peptide</keyword>
<dbReference type="PANTHER" id="PTHR11748">
    <property type="entry name" value="D-LACTATE DEHYDROGENASE"/>
    <property type="match status" value="1"/>
</dbReference>
<feature type="transmembrane region" description="Helical" evidence="13">
    <location>
        <begin position="68"/>
        <end position="88"/>
    </location>
</feature>
<dbReference type="InterPro" id="IPR016164">
    <property type="entry name" value="FAD-linked_Oxase-like_C"/>
</dbReference>
<evidence type="ECO:0000256" key="1">
    <source>
        <dbReference type="ARBA" id="ARBA00001974"/>
    </source>
</evidence>
<comment type="similarity">
    <text evidence="3">Belongs to the FAD-binding oxidoreductase/transferase type 4 family.</text>
</comment>
<dbReference type="GO" id="GO:0004458">
    <property type="term" value="F:D-lactate dehydrogenase (cytochrome) activity"/>
    <property type="evidence" value="ECO:0007669"/>
    <property type="project" value="UniProtKB-EC"/>
</dbReference>
<dbReference type="Pfam" id="PF02913">
    <property type="entry name" value="FAD-oxidase_C"/>
    <property type="match status" value="1"/>
</dbReference>
<dbReference type="InterPro" id="IPR036318">
    <property type="entry name" value="FAD-bd_PCMH-like_sf"/>
</dbReference>
<dbReference type="Gene3D" id="1.10.45.10">
    <property type="entry name" value="Vanillyl-alcohol Oxidase, Chain A, domain 4"/>
    <property type="match status" value="1"/>
</dbReference>
<evidence type="ECO:0000256" key="12">
    <source>
        <dbReference type="SAM" id="MobiDB-lite"/>
    </source>
</evidence>
<protein>
    <recommendedName>
        <fullName evidence="9">D-lactate dehydrogenase (cytochrome)</fullName>
        <ecNumber evidence="9">1.1.2.4</ecNumber>
    </recommendedName>
    <alternativeName>
        <fullName evidence="11">D-lactate ferricytochrome C oxidoreductase</fullName>
    </alternativeName>
</protein>
<evidence type="ECO:0000259" key="14">
    <source>
        <dbReference type="PROSITE" id="PS51387"/>
    </source>
</evidence>
<dbReference type="AlphaFoldDB" id="A0A1E4STB8"/>